<accession>A0A7J6LJG6</accession>
<reference evidence="6 7" key="1">
    <citation type="submission" date="2020-04" db="EMBL/GenBank/DDBJ databases">
        <title>Perkinsus olseni comparative genomics.</title>
        <authorList>
            <person name="Bogema D.R."/>
        </authorList>
    </citation>
    <scope>NUCLEOTIDE SEQUENCE [LARGE SCALE GENOMIC DNA]</scope>
    <source>
        <strain evidence="4">ATCC PRA-179</strain>
        <strain evidence="5">ATCC PRA-31</strain>
    </source>
</reference>
<feature type="compositionally biased region" description="Basic and acidic residues" evidence="2">
    <location>
        <begin position="681"/>
        <end position="694"/>
    </location>
</feature>
<feature type="compositionally biased region" description="Basic and acidic residues" evidence="2">
    <location>
        <begin position="651"/>
        <end position="672"/>
    </location>
</feature>
<feature type="compositionally biased region" description="Basic and acidic residues" evidence="2">
    <location>
        <begin position="1203"/>
        <end position="1219"/>
    </location>
</feature>
<feature type="compositionally biased region" description="Basic and acidic residues" evidence="2">
    <location>
        <begin position="739"/>
        <end position="748"/>
    </location>
</feature>
<feature type="compositionally biased region" description="Low complexity" evidence="2">
    <location>
        <begin position="484"/>
        <end position="494"/>
    </location>
</feature>
<sequence length="1265" mass="137222">MSDDISIPLMAVQECSAAAPTLDSADFAEVEFIDAIEDGSMDDGSPTVEASIITSPMLSVGGQEEPSSSGAQPSAPKDEPLAETSPVVIDGDPHPDEAVEDLDALQARLLRDGWKSPWRVPDGVDTDPLERLIQRNIQRFDLPPGVYGRASSVAELAPIESVEPSLGDNRRSPSGDAEVAADRSQPSSSGLFGEGSVGTVMSPAKREKKRRKKKQKSEKREHRRSGKLRKMAERSGRGDIASKSRASAKRRKISLEEDVESPLHASRQAPPKPMELDLDEGVEEFHIPKWTGAAFQDAHQDDDGPSKKGGEQEEGEVVNLVATDGFTNEMGAQGGGSGDQPGTPKLQFDTSKPLKPELVLAASVLPPAVPNLAYRARVRTSVVKSVKPPLADIIGNCTDMRKVEVALKRYVDRKGLWWDWNYGKKSKLETGGGYVRVDLDSQLRQVCMCTLASFKEVLHHARRYVEVDDTQTIEVDDEEEQLSGEGAVGEAAEASPAIELETAEPTPLKVAARSSPSVDRLSSKLGGSGSGGKKWKGGNKDWRNWKRAGNEPAWKSGGGSGKAGWKNGKSNNWDDWDDNDWKGWKSNDRNGKKNEWKNAERDWKESDATKKWTDDGGGSNNWGKSWEAWGGSKSWDDGKWGKDWSWGDDPDGSKKWQEEGDKGKWDKNRGGEWKASAAESPEWKPRSDWSDSELKCQWSWNDNQWKEGGGDEQPPPSTPKPLEVTEPPPDQAGNKARRYGSEDGDRRSSSVVTETAVMREQAGSEGEAMSIVDDEDDADATAPTTSPLPPIDPAELAHVTQSCHRLFWPLEDIQWLFDVTSPTDSTPSEAQSLLRELALNTVVVCPVGGLARYADGEGDIPGTVILRDTPEPVPVGGLAPSKSVEETIADLIAELVQYAAADLPELRHRVSALQYIRAACDIIEFLDGAEWDEVVVLSTTSRGIAQAAIASNTACECTSSCGTGLLSASKSWCYVNPTSCGVGTCSCLSASKNPYDYCDDSLGLLERERARSQTEIEALKSELNDLRSRLSLDDSTEHAQEAALKEQEIQRKELEAVIASQRSTIAVVSWYSLWCAVAIAAVVSLLAVLFCGYKAFLLRKRTKAGAAASSATEALLSPTARAGEKDVGTPSTEASPGRLGPQTPSDLFPLHKTASPSLGGRDFGSPFLAGKGKVSAVTGTPGSAHEVWSDEDVSRRQGSSRSKPREGAETPRLASDTKRGSYIQRMKLHKPEIEVDEERHHGSTSEEGPDKSNRVYYSPSLADKQ</sequence>
<proteinExistence type="predicted"/>
<dbReference type="Proteomes" id="UP000572268">
    <property type="component" value="Unassembled WGS sequence"/>
</dbReference>
<evidence type="ECO:0000256" key="1">
    <source>
        <dbReference type="SAM" id="Coils"/>
    </source>
</evidence>
<comment type="caution">
    <text evidence="4">The sequence shown here is derived from an EMBL/GenBank/DDBJ whole genome shotgun (WGS) entry which is preliminary data.</text>
</comment>
<protein>
    <submittedName>
        <fullName evidence="4">Uncharacterized protein</fullName>
    </submittedName>
</protein>
<gene>
    <name evidence="5" type="ORF">FOL46_004188</name>
    <name evidence="4" type="ORF">FOZ61_004767</name>
</gene>
<feature type="region of interest" description="Disordered" evidence="2">
    <location>
        <begin position="477"/>
        <end position="770"/>
    </location>
</feature>
<feature type="compositionally biased region" description="Basic residues" evidence="2">
    <location>
        <begin position="206"/>
        <end position="229"/>
    </location>
</feature>
<feature type="compositionally biased region" description="Low complexity" evidence="2">
    <location>
        <begin position="1109"/>
        <end position="1120"/>
    </location>
</feature>
<keyword evidence="3" id="KW-0472">Membrane</keyword>
<feature type="compositionally biased region" description="Basic and acidic residues" evidence="2">
    <location>
        <begin position="1229"/>
        <end position="1253"/>
    </location>
</feature>
<feature type="compositionally biased region" description="Low complexity" evidence="2">
    <location>
        <begin position="563"/>
        <end position="573"/>
    </location>
</feature>
<evidence type="ECO:0000256" key="2">
    <source>
        <dbReference type="SAM" id="MobiDB-lite"/>
    </source>
</evidence>
<dbReference type="EMBL" id="JABAHT010000269">
    <property type="protein sequence ID" value="KAF4659408.1"/>
    <property type="molecule type" value="Genomic_DNA"/>
</dbReference>
<feature type="region of interest" description="Disordered" evidence="2">
    <location>
        <begin position="161"/>
        <end position="275"/>
    </location>
</feature>
<feature type="region of interest" description="Disordered" evidence="2">
    <location>
        <begin position="59"/>
        <end position="95"/>
    </location>
</feature>
<feature type="compositionally biased region" description="Basic and acidic residues" evidence="2">
    <location>
        <begin position="579"/>
        <end position="614"/>
    </location>
</feature>
<feature type="compositionally biased region" description="Basic and acidic residues" evidence="2">
    <location>
        <begin position="230"/>
        <end position="242"/>
    </location>
</feature>
<feature type="coiled-coil region" evidence="1">
    <location>
        <begin position="1002"/>
        <end position="1064"/>
    </location>
</feature>
<dbReference type="AlphaFoldDB" id="A0A7J6LJG6"/>
<dbReference type="EMBL" id="JABANN010000258">
    <property type="protein sequence ID" value="KAF4664505.1"/>
    <property type="molecule type" value="Genomic_DNA"/>
</dbReference>
<evidence type="ECO:0000313" key="7">
    <source>
        <dbReference type="Proteomes" id="UP000572268"/>
    </source>
</evidence>
<organism evidence="4 6">
    <name type="scientific">Perkinsus olseni</name>
    <name type="common">Perkinsus atlanticus</name>
    <dbReference type="NCBI Taxonomy" id="32597"/>
    <lineage>
        <taxon>Eukaryota</taxon>
        <taxon>Sar</taxon>
        <taxon>Alveolata</taxon>
        <taxon>Perkinsozoa</taxon>
        <taxon>Perkinsea</taxon>
        <taxon>Perkinsida</taxon>
        <taxon>Perkinsidae</taxon>
        <taxon>Perkinsus</taxon>
    </lineage>
</organism>
<keyword evidence="3" id="KW-1133">Transmembrane helix</keyword>
<feature type="transmembrane region" description="Helical" evidence="3">
    <location>
        <begin position="1070"/>
        <end position="1093"/>
    </location>
</feature>
<feature type="region of interest" description="Disordered" evidence="2">
    <location>
        <begin position="327"/>
        <end position="349"/>
    </location>
</feature>
<evidence type="ECO:0000256" key="3">
    <source>
        <dbReference type="SAM" id="Phobius"/>
    </source>
</evidence>
<evidence type="ECO:0000313" key="5">
    <source>
        <dbReference type="EMBL" id="KAF4664505.1"/>
    </source>
</evidence>
<feature type="region of interest" description="Disordered" evidence="2">
    <location>
        <begin position="1174"/>
        <end position="1265"/>
    </location>
</feature>
<keyword evidence="1" id="KW-0175">Coiled coil</keyword>
<keyword evidence="3" id="KW-0812">Transmembrane</keyword>
<dbReference type="OrthoDB" id="441332at2759"/>
<evidence type="ECO:0000313" key="6">
    <source>
        <dbReference type="Proteomes" id="UP000570595"/>
    </source>
</evidence>
<dbReference type="Proteomes" id="UP000570595">
    <property type="component" value="Unassembled WGS sequence"/>
</dbReference>
<feature type="region of interest" description="Disordered" evidence="2">
    <location>
        <begin position="1109"/>
        <end position="1155"/>
    </location>
</feature>
<name>A0A7J6LJG6_PEROL</name>
<evidence type="ECO:0000313" key="4">
    <source>
        <dbReference type="EMBL" id="KAF4659408.1"/>
    </source>
</evidence>